<dbReference type="RefSeq" id="WP_127337167.1">
    <property type="nucleotide sequence ID" value="NZ_QWDM01000002.1"/>
</dbReference>
<reference evidence="3" key="1">
    <citation type="journal article" date="2019" name="Syst. Appl. Microbiol.">
        <title>Flavobacterium circumlabens sp. nov. and Flavobacterium cupreum sp. nov., two psychrotrophic species isolated from Antarctic environmental samples.</title>
        <authorList>
            <person name="Kralova S."/>
            <person name="Busse H.-J."/>
            <person name="Svec P."/>
            <person name="Maslanova I."/>
            <person name="Stankova E."/>
            <person name="Bartak M."/>
            <person name="Sedlacek I."/>
        </authorList>
    </citation>
    <scope>NUCLEOTIDE SEQUENCE [LARGE SCALE GENOMIC DNA]</scope>
    <source>
        <strain evidence="3">CCM 8825</strain>
    </source>
</reference>
<keyword evidence="3" id="KW-1185">Reference proteome</keyword>
<dbReference type="PANTHER" id="PTHR22916:SF3">
    <property type="entry name" value="UDP-GLCNAC:BETAGAL BETA-1,3-N-ACETYLGLUCOSAMINYLTRANSFERASE-LIKE PROTEIN 1"/>
    <property type="match status" value="1"/>
</dbReference>
<dbReference type="Proteomes" id="UP000288102">
    <property type="component" value="Unassembled WGS sequence"/>
</dbReference>
<dbReference type="EMBL" id="QWDM01000002">
    <property type="protein sequence ID" value="RUT71921.1"/>
    <property type="molecule type" value="Genomic_DNA"/>
</dbReference>
<dbReference type="SUPFAM" id="SSF53448">
    <property type="entry name" value="Nucleotide-diphospho-sugar transferases"/>
    <property type="match status" value="1"/>
</dbReference>
<organism evidence="2 3">
    <name type="scientific">Flavobacterium cupreum</name>
    <dbReference type="NCBI Taxonomy" id="2133766"/>
    <lineage>
        <taxon>Bacteria</taxon>
        <taxon>Pseudomonadati</taxon>
        <taxon>Bacteroidota</taxon>
        <taxon>Flavobacteriia</taxon>
        <taxon>Flavobacteriales</taxon>
        <taxon>Flavobacteriaceae</taxon>
        <taxon>Flavobacterium</taxon>
    </lineage>
</organism>
<evidence type="ECO:0000259" key="1">
    <source>
        <dbReference type="Pfam" id="PF00535"/>
    </source>
</evidence>
<keyword evidence="2" id="KW-0808">Transferase</keyword>
<dbReference type="Gene3D" id="3.90.550.10">
    <property type="entry name" value="Spore Coat Polysaccharide Biosynthesis Protein SpsA, Chain A"/>
    <property type="match status" value="1"/>
</dbReference>
<accession>A0A434AC27</accession>
<dbReference type="Pfam" id="PF00535">
    <property type="entry name" value="Glycos_transf_2"/>
    <property type="match status" value="1"/>
</dbReference>
<feature type="domain" description="Glycosyltransferase 2-like" evidence="1">
    <location>
        <begin position="4"/>
        <end position="142"/>
    </location>
</feature>
<evidence type="ECO:0000313" key="3">
    <source>
        <dbReference type="Proteomes" id="UP000288102"/>
    </source>
</evidence>
<proteinExistence type="predicted"/>
<dbReference type="AlphaFoldDB" id="A0A434AC27"/>
<sequence>MFVSVVMITYNHSAYIKQAIESILSQHTDFEFELVISNDKSTDDTDAIIKETIASNPNGHKVKYYNNETNLGMMPNSVAALEKASGKYIALCEGDDYWCDDQKLRIQVEFLEANPDFSICFHNVYLLTDTEMKEDNPRKRIPEVSTIKELAKNNYIHTPSVVYRNNLFGELPQYFSEAPIGDYFLHMLNAQHGKIKYIDKPMSVYRIHNTSYWSSKKDAEQRVIMINFLTKLKTYFDTDVQKILNRQILKIRSKDASFFEKLNYKIKALLQ</sequence>
<protein>
    <submittedName>
        <fullName evidence="2">Glycosyltransferase</fullName>
    </submittedName>
</protein>
<evidence type="ECO:0000313" key="2">
    <source>
        <dbReference type="EMBL" id="RUT71921.1"/>
    </source>
</evidence>
<gene>
    <name evidence="2" type="ORF">D0817_04340</name>
</gene>
<name>A0A434AC27_9FLAO</name>
<dbReference type="PANTHER" id="PTHR22916">
    <property type="entry name" value="GLYCOSYLTRANSFERASE"/>
    <property type="match status" value="1"/>
</dbReference>
<dbReference type="InterPro" id="IPR029044">
    <property type="entry name" value="Nucleotide-diphossugar_trans"/>
</dbReference>
<dbReference type="InterPro" id="IPR001173">
    <property type="entry name" value="Glyco_trans_2-like"/>
</dbReference>
<comment type="caution">
    <text evidence="2">The sequence shown here is derived from an EMBL/GenBank/DDBJ whole genome shotgun (WGS) entry which is preliminary data.</text>
</comment>
<dbReference type="OrthoDB" id="199095at2"/>
<dbReference type="GO" id="GO:0016758">
    <property type="term" value="F:hexosyltransferase activity"/>
    <property type="evidence" value="ECO:0007669"/>
    <property type="project" value="UniProtKB-ARBA"/>
</dbReference>